<evidence type="ECO:0000256" key="2">
    <source>
        <dbReference type="ARBA" id="ARBA00022553"/>
    </source>
</evidence>
<dbReference type="InterPro" id="IPR004148">
    <property type="entry name" value="BAR_dom"/>
</dbReference>
<evidence type="ECO:0000259" key="6">
    <source>
        <dbReference type="PROSITE" id="PS50002"/>
    </source>
</evidence>
<evidence type="ECO:0000256" key="4">
    <source>
        <dbReference type="PROSITE-ProRule" id="PRU00192"/>
    </source>
</evidence>
<sequence length="452" mass="50725">MSWKGFQRSLVRTPQTVRQKFSMGEITKDPIYEDAERRFEELEKETKKLHTESKKYADSINKMLSHQIEFSKALADLYKPISGRPSDPNSYKDEGNPEGIQACEQYEEIVRDLQATLSPELETIDARIIGPANQLLEIMKQIRKTAVKRDHKQLDYDRHRTALKKLQDKKEKTIKDEKAIFKAEADVEQATQDFNYFNELLKDELPKFFDLEREFIRPLFTSLYYLQLNIFYTMHERMQNLNIGYFDFSIDVEEGFDKRTEDNKNTAQALSITNFKKTQGGVKKGENAKPGESKYAAIYGRARRNTVDSSSEAPPPPYSAKPVLGEKPVLGGKPALGEKPALSDISTAAASTSTSAPPTAGLDNKMALAAAAKTKGAAPPPPKPKPSRLAAGPKAETVTALYDYEAQAHGDLSFSAGDVIEILTKTNNDNEWWTGKVNGKQGQFPGNYVRLN</sequence>
<dbReference type="InterPro" id="IPR046982">
    <property type="entry name" value="BIN3/RVS161-like"/>
</dbReference>
<keyword evidence="9" id="KW-1185">Reference proteome</keyword>
<dbReference type="OrthoDB" id="2159336at2759"/>
<dbReference type="InterPro" id="IPR027267">
    <property type="entry name" value="AH/BAR_dom_sf"/>
</dbReference>
<dbReference type="SMART" id="SM00721">
    <property type="entry name" value="BAR"/>
    <property type="match status" value="1"/>
</dbReference>
<dbReference type="InterPro" id="IPR036028">
    <property type="entry name" value="SH3-like_dom_sf"/>
</dbReference>
<feature type="domain" description="BAR" evidence="7">
    <location>
        <begin position="17"/>
        <end position="254"/>
    </location>
</feature>
<dbReference type="SMART" id="SM00326">
    <property type="entry name" value="SH3"/>
    <property type="match status" value="1"/>
</dbReference>
<dbReference type="GO" id="GO:0051666">
    <property type="term" value="P:actin cortical patch localization"/>
    <property type="evidence" value="ECO:0007669"/>
    <property type="project" value="InterPro"/>
</dbReference>
<dbReference type="PRINTS" id="PR00452">
    <property type="entry name" value="SH3DOMAIN"/>
</dbReference>
<dbReference type="PANTHER" id="PTHR47174:SF1">
    <property type="entry name" value="REDUCED VIABILITY UPON STARVATION PROTEIN 167"/>
    <property type="match status" value="1"/>
</dbReference>
<dbReference type="FunFam" id="1.20.1270.60:FF:000048">
    <property type="entry name" value="BAR adaptor protein RVS167"/>
    <property type="match status" value="1"/>
</dbReference>
<evidence type="ECO:0000256" key="3">
    <source>
        <dbReference type="ARBA" id="ARBA00023054"/>
    </source>
</evidence>
<gene>
    <name evidence="8" type="ORF">BT63DRAFT_453975</name>
</gene>
<dbReference type="GO" id="GO:0006897">
    <property type="term" value="P:endocytosis"/>
    <property type="evidence" value="ECO:0007669"/>
    <property type="project" value="InterPro"/>
</dbReference>
<protein>
    <submittedName>
        <fullName evidence="8">Putative BAR adaptor protein</fullName>
    </submittedName>
</protein>
<dbReference type="GO" id="GO:0031097">
    <property type="term" value="C:medial cortex"/>
    <property type="evidence" value="ECO:0007669"/>
    <property type="project" value="TreeGrafter"/>
</dbReference>
<dbReference type="PROSITE" id="PS51021">
    <property type="entry name" value="BAR"/>
    <property type="match status" value="1"/>
</dbReference>
<accession>A0A6A6UD51</accession>
<evidence type="ECO:0000313" key="9">
    <source>
        <dbReference type="Proteomes" id="UP000799302"/>
    </source>
</evidence>
<organism evidence="8 9">
    <name type="scientific">Microthyrium microscopicum</name>
    <dbReference type="NCBI Taxonomy" id="703497"/>
    <lineage>
        <taxon>Eukaryota</taxon>
        <taxon>Fungi</taxon>
        <taxon>Dikarya</taxon>
        <taxon>Ascomycota</taxon>
        <taxon>Pezizomycotina</taxon>
        <taxon>Dothideomycetes</taxon>
        <taxon>Dothideomycetes incertae sedis</taxon>
        <taxon>Microthyriales</taxon>
        <taxon>Microthyriaceae</taxon>
        <taxon>Microthyrium</taxon>
    </lineage>
</organism>
<keyword evidence="3" id="KW-0175">Coiled coil</keyword>
<feature type="region of interest" description="Disordered" evidence="5">
    <location>
        <begin position="371"/>
        <end position="392"/>
    </location>
</feature>
<dbReference type="AlphaFoldDB" id="A0A6A6UD51"/>
<dbReference type="EMBL" id="MU004234">
    <property type="protein sequence ID" value="KAF2669790.1"/>
    <property type="molecule type" value="Genomic_DNA"/>
</dbReference>
<dbReference type="GO" id="GO:0008289">
    <property type="term" value="F:lipid binding"/>
    <property type="evidence" value="ECO:0007669"/>
    <property type="project" value="TreeGrafter"/>
</dbReference>
<dbReference type="GO" id="GO:1990528">
    <property type="term" value="C:Rvs161p-Rvs167p complex"/>
    <property type="evidence" value="ECO:0007669"/>
    <property type="project" value="TreeGrafter"/>
</dbReference>
<feature type="domain" description="SH3" evidence="6">
    <location>
        <begin position="393"/>
        <end position="452"/>
    </location>
</feature>
<dbReference type="PROSITE" id="PS50002">
    <property type="entry name" value="SH3"/>
    <property type="match status" value="1"/>
</dbReference>
<dbReference type="InterPro" id="IPR001452">
    <property type="entry name" value="SH3_domain"/>
</dbReference>
<dbReference type="Gene3D" id="1.20.1270.60">
    <property type="entry name" value="Arfaptin homology (AH) domain/BAR domain"/>
    <property type="match status" value="1"/>
</dbReference>
<dbReference type="Pfam" id="PF03114">
    <property type="entry name" value="BAR"/>
    <property type="match status" value="1"/>
</dbReference>
<proteinExistence type="predicted"/>
<dbReference type="PANTHER" id="PTHR47174">
    <property type="entry name" value="BRIDGING INTEGRATOR 3"/>
    <property type="match status" value="1"/>
</dbReference>
<name>A0A6A6UD51_9PEZI</name>
<dbReference type="GO" id="GO:0097320">
    <property type="term" value="P:plasma membrane tubulation"/>
    <property type="evidence" value="ECO:0007669"/>
    <property type="project" value="TreeGrafter"/>
</dbReference>
<dbReference type="Gene3D" id="2.30.30.40">
    <property type="entry name" value="SH3 Domains"/>
    <property type="match status" value="1"/>
</dbReference>
<dbReference type="CDD" id="cd07599">
    <property type="entry name" value="BAR_Rvs167p"/>
    <property type="match status" value="1"/>
</dbReference>
<dbReference type="FunFam" id="2.30.30.40:FF:000189">
    <property type="entry name" value="BAR adaptor protein RVS167"/>
    <property type="match status" value="1"/>
</dbReference>
<evidence type="ECO:0000256" key="1">
    <source>
        <dbReference type="ARBA" id="ARBA00022443"/>
    </source>
</evidence>
<dbReference type="Proteomes" id="UP000799302">
    <property type="component" value="Unassembled WGS sequence"/>
</dbReference>
<evidence type="ECO:0000313" key="8">
    <source>
        <dbReference type="EMBL" id="KAF2669790.1"/>
    </source>
</evidence>
<dbReference type="GO" id="GO:0043332">
    <property type="term" value="C:mating projection tip"/>
    <property type="evidence" value="ECO:0007669"/>
    <property type="project" value="TreeGrafter"/>
</dbReference>
<dbReference type="PRINTS" id="PR01887">
    <property type="entry name" value="SPECTRNALPHA"/>
</dbReference>
<keyword evidence="1 4" id="KW-0728">SH3 domain</keyword>
<feature type="region of interest" description="Disordered" evidence="5">
    <location>
        <begin position="303"/>
        <end position="338"/>
    </location>
</feature>
<dbReference type="SUPFAM" id="SSF50044">
    <property type="entry name" value="SH3-domain"/>
    <property type="match status" value="1"/>
</dbReference>
<reference evidence="8" key="1">
    <citation type="journal article" date="2020" name="Stud. Mycol.">
        <title>101 Dothideomycetes genomes: a test case for predicting lifestyles and emergence of pathogens.</title>
        <authorList>
            <person name="Haridas S."/>
            <person name="Albert R."/>
            <person name="Binder M."/>
            <person name="Bloem J."/>
            <person name="Labutti K."/>
            <person name="Salamov A."/>
            <person name="Andreopoulos B."/>
            <person name="Baker S."/>
            <person name="Barry K."/>
            <person name="Bills G."/>
            <person name="Bluhm B."/>
            <person name="Cannon C."/>
            <person name="Castanera R."/>
            <person name="Culley D."/>
            <person name="Daum C."/>
            <person name="Ezra D."/>
            <person name="Gonzalez J."/>
            <person name="Henrissat B."/>
            <person name="Kuo A."/>
            <person name="Liang C."/>
            <person name="Lipzen A."/>
            <person name="Lutzoni F."/>
            <person name="Magnuson J."/>
            <person name="Mondo S."/>
            <person name="Nolan M."/>
            <person name="Ohm R."/>
            <person name="Pangilinan J."/>
            <person name="Park H.-J."/>
            <person name="Ramirez L."/>
            <person name="Alfaro M."/>
            <person name="Sun H."/>
            <person name="Tritt A."/>
            <person name="Yoshinaga Y."/>
            <person name="Zwiers L.-H."/>
            <person name="Turgeon B."/>
            <person name="Goodwin S."/>
            <person name="Spatafora J."/>
            <person name="Crous P."/>
            <person name="Grigoriev I."/>
        </authorList>
    </citation>
    <scope>NUCLEOTIDE SEQUENCE</scope>
    <source>
        <strain evidence="8">CBS 115976</strain>
    </source>
</reference>
<dbReference type="SUPFAM" id="SSF103657">
    <property type="entry name" value="BAR/IMD domain-like"/>
    <property type="match status" value="1"/>
</dbReference>
<evidence type="ECO:0000259" key="7">
    <source>
        <dbReference type="PROSITE" id="PS51021"/>
    </source>
</evidence>
<keyword evidence="2" id="KW-0597">Phosphoprotein</keyword>
<dbReference type="Pfam" id="PF00018">
    <property type="entry name" value="SH3_1"/>
    <property type="match status" value="1"/>
</dbReference>
<dbReference type="GO" id="GO:0030479">
    <property type="term" value="C:actin cortical patch"/>
    <property type="evidence" value="ECO:0007669"/>
    <property type="project" value="TreeGrafter"/>
</dbReference>
<evidence type="ECO:0000256" key="5">
    <source>
        <dbReference type="SAM" id="MobiDB-lite"/>
    </source>
</evidence>